<dbReference type="EMBL" id="UAQE01000004">
    <property type="protein sequence ID" value="SPU38192.1"/>
    <property type="molecule type" value="Genomic_DNA"/>
</dbReference>
<sequence>MVEENKKSSQVVGATSEVGKAIYDFDSKLNKVSIGKGIQIDGVLIHRLLDVTLNSGVSKFSTVTLTFYADVAGLDDI</sequence>
<reference evidence="1 2" key="1">
    <citation type="submission" date="2018-06" db="EMBL/GenBank/DDBJ databases">
        <authorList>
            <consortium name="Pathogen Informatics"/>
            <person name="Doyle S."/>
        </authorList>
    </citation>
    <scope>NUCLEOTIDE SEQUENCE [LARGE SCALE GENOMIC DNA]</scope>
    <source>
        <strain evidence="1 2">NCTC7582</strain>
    </source>
</reference>
<name>A0A2X1ABT4_9BACI</name>
<evidence type="ECO:0000313" key="1">
    <source>
        <dbReference type="EMBL" id="SPU38192.1"/>
    </source>
</evidence>
<dbReference type="AlphaFoldDB" id="A0A2X1ABT4"/>
<accession>A0A2X1ABT4</accession>
<dbReference type="Proteomes" id="UP000251431">
    <property type="component" value="Unassembled WGS sequence"/>
</dbReference>
<proteinExistence type="predicted"/>
<organism evidence="1 2">
    <name type="scientific">Lysinibacillus capsici</name>
    <dbReference type="NCBI Taxonomy" id="2115968"/>
    <lineage>
        <taxon>Bacteria</taxon>
        <taxon>Bacillati</taxon>
        <taxon>Bacillota</taxon>
        <taxon>Bacilli</taxon>
        <taxon>Bacillales</taxon>
        <taxon>Bacillaceae</taxon>
        <taxon>Lysinibacillus</taxon>
    </lineage>
</organism>
<gene>
    <name evidence="1" type="ORF">NCTC7582_04146</name>
</gene>
<evidence type="ECO:0000313" key="2">
    <source>
        <dbReference type="Proteomes" id="UP000251431"/>
    </source>
</evidence>
<protein>
    <submittedName>
        <fullName evidence="1">Uncharacterized protein</fullName>
    </submittedName>
</protein>